<keyword evidence="4" id="KW-1185">Reference proteome</keyword>
<dbReference type="PROSITE" id="PS51782">
    <property type="entry name" value="LYSM"/>
    <property type="match status" value="1"/>
</dbReference>
<sequence>MGRWTQYDEDDYRLPEGVKRIGYDADSGRYYFRDREGLLFKGPEGSEFGELVQVSDLPISVASEVNDDHGDLEAAPTQRNGYRPLAVDEHGTQHALRGGSYRPLFPFFLIIAVVLLLVWRLTLLRTHVTPAPCPSTTTPYIVESGDTCYDIARRHNTTLDKFLIVNPQIVCNKLMPGDRVCVPDEGSSISRRFMRGA</sequence>
<reference evidence="3 4" key="1">
    <citation type="submission" date="2014-04" db="EMBL/GenBank/DDBJ databases">
        <authorList>
            <consortium name="DOE Joint Genome Institute"/>
            <person name="Kuo A."/>
            <person name="Kohler A."/>
            <person name="Nagy L.G."/>
            <person name="Floudas D."/>
            <person name="Copeland A."/>
            <person name="Barry K.W."/>
            <person name="Cichocki N."/>
            <person name="Veneault-Fourrey C."/>
            <person name="LaButti K."/>
            <person name="Lindquist E.A."/>
            <person name="Lipzen A."/>
            <person name="Lundell T."/>
            <person name="Morin E."/>
            <person name="Murat C."/>
            <person name="Sun H."/>
            <person name="Tunlid A."/>
            <person name="Henrissat B."/>
            <person name="Grigoriev I.V."/>
            <person name="Hibbett D.S."/>
            <person name="Martin F."/>
            <person name="Nordberg H.P."/>
            <person name="Cantor M.N."/>
            <person name="Hua S.X."/>
        </authorList>
    </citation>
    <scope>NUCLEOTIDE SEQUENCE [LARGE SCALE GENOMIC DNA]</scope>
    <source>
        <strain evidence="3 4">Foug A</strain>
    </source>
</reference>
<evidence type="ECO:0000313" key="3">
    <source>
        <dbReference type="EMBL" id="KIM69911.1"/>
    </source>
</evidence>
<dbReference type="InParanoid" id="A0A0C3EPX1"/>
<name>A0A0C3EPX1_9AGAM</name>
<dbReference type="OrthoDB" id="2107166at2759"/>
<dbReference type="Gene3D" id="3.10.350.10">
    <property type="entry name" value="LysM domain"/>
    <property type="match status" value="1"/>
</dbReference>
<reference evidence="4" key="2">
    <citation type="submission" date="2015-01" db="EMBL/GenBank/DDBJ databases">
        <title>Evolutionary Origins and Diversification of the Mycorrhizal Mutualists.</title>
        <authorList>
            <consortium name="DOE Joint Genome Institute"/>
            <consortium name="Mycorrhizal Genomics Consortium"/>
            <person name="Kohler A."/>
            <person name="Kuo A."/>
            <person name="Nagy L.G."/>
            <person name="Floudas D."/>
            <person name="Copeland A."/>
            <person name="Barry K.W."/>
            <person name="Cichocki N."/>
            <person name="Veneault-Fourrey C."/>
            <person name="LaButti K."/>
            <person name="Lindquist E.A."/>
            <person name="Lipzen A."/>
            <person name="Lundell T."/>
            <person name="Morin E."/>
            <person name="Murat C."/>
            <person name="Riley R."/>
            <person name="Ohm R."/>
            <person name="Sun H."/>
            <person name="Tunlid A."/>
            <person name="Henrissat B."/>
            <person name="Grigoriev I.V."/>
            <person name="Hibbett D.S."/>
            <person name="Martin F."/>
        </authorList>
    </citation>
    <scope>NUCLEOTIDE SEQUENCE [LARGE SCALE GENOMIC DNA]</scope>
    <source>
        <strain evidence="4">Foug A</strain>
    </source>
</reference>
<evidence type="ECO:0000259" key="2">
    <source>
        <dbReference type="PROSITE" id="PS51782"/>
    </source>
</evidence>
<accession>A0A0C3EPX1</accession>
<dbReference type="SUPFAM" id="SSF54106">
    <property type="entry name" value="LysM domain"/>
    <property type="match status" value="1"/>
</dbReference>
<feature type="transmembrane region" description="Helical" evidence="1">
    <location>
        <begin position="104"/>
        <end position="123"/>
    </location>
</feature>
<dbReference type="Proteomes" id="UP000053989">
    <property type="component" value="Unassembled WGS sequence"/>
</dbReference>
<keyword evidence="1" id="KW-1133">Transmembrane helix</keyword>
<feature type="domain" description="LysM" evidence="2">
    <location>
        <begin position="138"/>
        <end position="182"/>
    </location>
</feature>
<protein>
    <submittedName>
        <fullName evidence="3">Carbohydrate-binding module family 50 protein</fullName>
    </submittedName>
</protein>
<dbReference type="Pfam" id="PF01476">
    <property type="entry name" value="LysM"/>
    <property type="match status" value="1"/>
</dbReference>
<dbReference type="CDD" id="cd00118">
    <property type="entry name" value="LysM"/>
    <property type="match status" value="1"/>
</dbReference>
<evidence type="ECO:0000256" key="1">
    <source>
        <dbReference type="SAM" id="Phobius"/>
    </source>
</evidence>
<dbReference type="InterPro" id="IPR036779">
    <property type="entry name" value="LysM_dom_sf"/>
</dbReference>
<dbReference type="HOGENOM" id="CLU_090055_0_0_1"/>
<dbReference type="SMART" id="SM00257">
    <property type="entry name" value="LysM"/>
    <property type="match status" value="1"/>
</dbReference>
<proteinExistence type="predicted"/>
<keyword evidence="1" id="KW-0472">Membrane</keyword>
<gene>
    <name evidence="3" type="ORF">SCLCIDRAFT_490726</name>
</gene>
<keyword evidence="1" id="KW-0812">Transmembrane</keyword>
<organism evidence="3 4">
    <name type="scientific">Scleroderma citrinum Foug A</name>
    <dbReference type="NCBI Taxonomy" id="1036808"/>
    <lineage>
        <taxon>Eukaryota</taxon>
        <taxon>Fungi</taxon>
        <taxon>Dikarya</taxon>
        <taxon>Basidiomycota</taxon>
        <taxon>Agaricomycotina</taxon>
        <taxon>Agaricomycetes</taxon>
        <taxon>Agaricomycetidae</taxon>
        <taxon>Boletales</taxon>
        <taxon>Sclerodermatineae</taxon>
        <taxon>Sclerodermataceae</taxon>
        <taxon>Scleroderma</taxon>
    </lineage>
</organism>
<evidence type="ECO:0000313" key="4">
    <source>
        <dbReference type="Proteomes" id="UP000053989"/>
    </source>
</evidence>
<dbReference type="InterPro" id="IPR018392">
    <property type="entry name" value="LysM"/>
</dbReference>
<dbReference type="EMBL" id="KN822005">
    <property type="protein sequence ID" value="KIM69911.1"/>
    <property type="molecule type" value="Genomic_DNA"/>
</dbReference>
<dbReference type="AlphaFoldDB" id="A0A0C3EPX1"/>